<name>A0A0R2XCU0_9BACT</name>
<dbReference type="Proteomes" id="UP000051220">
    <property type="component" value="Unassembled WGS sequence"/>
</dbReference>
<protein>
    <recommendedName>
        <fullName evidence="3">Fe-S oxidoreductase</fullName>
    </recommendedName>
</protein>
<dbReference type="Pfam" id="PF03692">
    <property type="entry name" value="CxxCxxCC"/>
    <property type="match status" value="1"/>
</dbReference>
<evidence type="ECO:0008006" key="3">
    <source>
        <dbReference type="Google" id="ProtNLM"/>
    </source>
</evidence>
<gene>
    <name evidence="1" type="ORF">ABS33_02990</name>
</gene>
<dbReference type="InterPro" id="IPR005358">
    <property type="entry name" value="Puta_zinc/iron-chelating_dom"/>
</dbReference>
<dbReference type="AlphaFoldDB" id="A0A0R2XCU0"/>
<accession>A0A0R2XCU0</accession>
<evidence type="ECO:0000313" key="2">
    <source>
        <dbReference type="Proteomes" id="UP000051220"/>
    </source>
</evidence>
<dbReference type="PANTHER" id="PTHR35866">
    <property type="entry name" value="PUTATIVE-RELATED"/>
    <property type="match status" value="1"/>
</dbReference>
<dbReference type="EMBL" id="LIDN01000071">
    <property type="protein sequence ID" value="KRP33879.1"/>
    <property type="molecule type" value="Genomic_DNA"/>
</dbReference>
<evidence type="ECO:0000313" key="1">
    <source>
        <dbReference type="EMBL" id="KRP33879.1"/>
    </source>
</evidence>
<comment type="caution">
    <text evidence="1">The sequence shown here is derived from an EMBL/GenBank/DDBJ whole genome shotgun (WGS) entry which is preliminary data.</text>
</comment>
<organism evidence="1 2">
    <name type="scientific">Verrucomicrobia subdivision 6 bacterium BACL9 MAG-120924-bin69</name>
    <dbReference type="NCBI Taxonomy" id="1655635"/>
    <lineage>
        <taxon>Bacteria</taxon>
        <taxon>Pseudomonadati</taxon>
        <taxon>Verrucomicrobiota</taxon>
        <taxon>Verrucomicrobiia</taxon>
        <taxon>Verrucomicrobiales</taxon>
        <taxon>Verrucomicrobia subdivision 6</taxon>
    </lineage>
</organism>
<reference evidence="1 2" key="1">
    <citation type="submission" date="2015-10" db="EMBL/GenBank/DDBJ databases">
        <title>Metagenome-Assembled Genomes uncover a global brackish microbiome.</title>
        <authorList>
            <person name="Hugerth L.W."/>
            <person name="Larsson J."/>
            <person name="Alneberg J."/>
            <person name="Lindh M.V."/>
            <person name="Legrand C."/>
            <person name="Pinhassi J."/>
            <person name="Andersson A.F."/>
        </authorList>
    </citation>
    <scope>NUCLEOTIDE SEQUENCE [LARGE SCALE GENOMIC DNA]</scope>
    <source>
        <strain evidence="1">BACL9 MAG-120924-bin69</strain>
    </source>
</reference>
<proteinExistence type="predicted"/>
<sequence>MTKKNPPKYLCQRCTNCCRWPGDVKVSEKEISAIASFLEMEEAEFIGTYTRLRSDRRGLSLIDQSDGACIFLQGQDCRIQPVKPQQCRGFPNAWNFPGWREVCEATEI</sequence>
<dbReference type="PANTHER" id="PTHR35866:SF1">
    <property type="entry name" value="YKGJ FAMILY CYSTEINE CLUSTER PROTEIN"/>
    <property type="match status" value="1"/>
</dbReference>